<dbReference type="EMBL" id="AQQW01000012">
    <property type="protein sequence ID" value="ETW11442.1"/>
    <property type="molecule type" value="Genomic_DNA"/>
</dbReference>
<evidence type="ECO:0000256" key="5">
    <source>
        <dbReference type="ARBA" id="ARBA00022840"/>
    </source>
</evidence>
<dbReference type="GO" id="GO:0030257">
    <property type="term" value="C:type III protein secretion system complex"/>
    <property type="evidence" value="ECO:0007669"/>
    <property type="project" value="InterPro"/>
</dbReference>
<dbReference type="CDD" id="cd01136">
    <property type="entry name" value="ATPase_flagellum-secretory_path_III"/>
    <property type="match status" value="1"/>
</dbReference>
<protein>
    <submittedName>
        <fullName evidence="9">Flagellum-specific ATP synthase</fullName>
    </submittedName>
</protein>
<keyword evidence="3" id="KW-0963">Cytoplasm</keyword>
<keyword evidence="5" id="KW-0067">ATP-binding</keyword>
<dbReference type="NCBIfam" id="TIGR01026">
    <property type="entry name" value="fliI_yscN"/>
    <property type="match status" value="1"/>
</dbReference>
<dbReference type="STRING" id="1379903.ATO8_17265"/>
<comment type="subcellular location">
    <subcellularLocation>
        <location evidence="1">Cytoplasm</location>
    </subcellularLocation>
</comment>
<keyword evidence="7" id="KW-1278">Translocase</keyword>
<reference evidence="9 10" key="1">
    <citation type="journal article" date="2014" name="Antonie Van Leeuwenhoek">
        <title>Roseivivax atlanticus sp. nov., isolated from surface seawater of the Atlantic Ocean.</title>
        <authorList>
            <person name="Li G."/>
            <person name="Lai Q."/>
            <person name="Liu X."/>
            <person name="Sun F."/>
            <person name="Shao Z."/>
        </authorList>
    </citation>
    <scope>NUCLEOTIDE SEQUENCE [LARGE SCALE GENOMIC DNA]</scope>
    <source>
        <strain evidence="9 10">22II-s10s</strain>
    </source>
</reference>
<comment type="caution">
    <text evidence="9">The sequence shown here is derived from an EMBL/GenBank/DDBJ whole genome shotgun (WGS) entry which is preliminary data.</text>
</comment>
<evidence type="ECO:0000256" key="2">
    <source>
        <dbReference type="ARBA" id="ARBA00022448"/>
    </source>
</evidence>
<dbReference type="FunFam" id="3.40.50.12240:FF:000002">
    <property type="entry name" value="Flagellum-specific ATP synthase FliI"/>
    <property type="match status" value="1"/>
</dbReference>
<dbReference type="Pfam" id="PF00006">
    <property type="entry name" value="ATP-synt_ab"/>
    <property type="match status" value="1"/>
</dbReference>
<dbReference type="InterPro" id="IPR003593">
    <property type="entry name" value="AAA+_ATPase"/>
</dbReference>
<feature type="domain" description="AAA+ ATPase" evidence="8">
    <location>
        <begin position="160"/>
        <end position="344"/>
    </location>
</feature>
<evidence type="ECO:0000256" key="4">
    <source>
        <dbReference type="ARBA" id="ARBA00022741"/>
    </source>
</evidence>
<dbReference type="PATRIC" id="fig|1317118.6.peg.3553"/>
<dbReference type="InterPro" id="IPR000194">
    <property type="entry name" value="ATPase_F1/V1/A1_a/bsu_nucl-bd"/>
</dbReference>
<dbReference type="Gene3D" id="3.40.50.12240">
    <property type="match status" value="1"/>
</dbReference>
<dbReference type="Pfam" id="PF18269">
    <property type="entry name" value="T3SS_ATPase_C"/>
    <property type="match status" value="1"/>
</dbReference>
<keyword evidence="10" id="KW-1185">Reference proteome</keyword>
<name>W4HFB7_9RHOB</name>
<dbReference type="GO" id="GO:0005737">
    <property type="term" value="C:cytoplasm"/>
    <property type="evidence" value="ECO:0007669"/>
    <property type="project" value="UniProtKB-SubCell"/>
</dbReference>
<dbReference type="PANTHER" id="PTHR15184:SF9">
    <property type="entry name" value="SPI-1 TYPE 3 SECRETION SYSTEM ATPASE"/>
    <property type="match status" value="1"/>
</dbReference>
<dbReference type="PANTHER" id="PTHR15184">
    <property type="entry name" value="ATP SYNTHASE"/>
    <property type="match status" value="1"/>
</dbReference>
<dbReference type="GO" id="GO:0030254">
    <property type="term" value="P:protein secretion by the type III secretion system"/>
    <property type="evidence" value="ECO:0007669"/>
    <property type="project" value="InterPro"/>
</dbReference>
<keyword evidence="4" id="KW-0547">Nucleotide-binding</keyword>
<dbReference type="SUPFAM" id="SSF52540">
    <property type="entry name" value="P-loop containing nucleoside triphosphate hydrolases"/>
    <property type="match status" value="1"/>
</dbReference>
<dbReference type="AlphaFoldDB" id="W4HFB7"/>
<dbReference type="RefSeq" id="WP_081749844.1">
    <property type="nucleotide sequence ID" value="NZ_AQQW01000012.1"/>
</dbReference>
<keyword evidence="6" id="KW-0653">Protein transport</keyword>
<evidence type="ECO:0000256" key="1">
    <source>
        <dbReference type="ARBA" id="ARBA00004496"/>
    </source>
</evidence>
<dbReference type="eggNOG" id="COG1157">
    <property type="taxonomic scope" value="Bacteria"/>
</dbReference>
<evidence type="ECO:0000256" key="7">
    <source>
        <dbReference type="ARBA" id="ARBA00022967"/>
    </source>
</evidence>
<evidence type="ECO:0000259" key="8">
    <source>
        <dbReference type="SMART" id="SM00382"/>
    </source>
</evidence>
<evidence type="ECO:0000313" key="10">
    <source>
        <dbReference type="Proteomes" id="UP000019063"/>
    </source>
</evidence>
<proteinExistence type="predicted"/>
<dbReference type="GO" id="GO:0046933">
    <property type="term" value="F:proton-transporting ATP synthase activity, rotational mechanism"/>
    <property type="evidence" value="ECO:0007669"/>
    <property type="project" value="TreeGrafter"/>
</dbReference>
<dbReference type="InterPro" id="IPR040627">
    <property type="entry name" value="T3SS_ATPase_C"/>
</dbReference>
<gene>
    <name evidence="9" type="primary">fliI</name>
    <name evidence="9" type="ORF">ATO8_17265</name>
</gene>
<evidence type="ECO:0000313" key="9">
    <source>
        <dbReference type="EMBL" id="ETW11442.1"/>
    </source>
</evidence>
<evidence type="ECO:0000256" key="3">
    <source>
        <dbReference type="ARBA" id="ARBA00022490"/>
    </source>
</evidence>
<dbReference type="GO" id="GO:0016887">
    <property type="term" value="F:ATP hydrolysis activity"/>
    <property type="evidence" value="ECO:0007669"/>
    <property type="project" value="InterPro"/>
</dbReference>
<accession>W4HFB7</accession>
<sequence length="447" mass="46321">MHSSRVSEMCIAARGLPGPRVVGRVSAVVGMKLTASGISGAVGIGSRCRVTTTGGTAMDGEVVGVDATGVHVLPFGTWDGIGPGAAVEVVPGGASLRPGPGWIGRVVDPLGTPLDGRGPLPLGPERSVRAAPPPAFDRREVGARIGTGIKALDVFAPLCRGQRMGIFAGSGVGKSTLMSILARRAEADVIVVGLVGERGREVQDIIRNALGPEGMARSVIVAATGDTAPLMRRQAAATATAVAEALRDRGMHVLLMIDSVTRFAQAQREIGLSLGEPPAARGYPPTVFAELPQLLERSGPGAEGQGDITALYTVLVDGDDMNDPVADSVRGILDGHLVLSRRVAERGRYPAVDLERSLSRMLPDCHDAAENAVLGAVRSAIGRYADIEELVRIGAYQTGTDPETDQAIAIAEATERYLAQPREEAVSVDDAFAGLTEILRAAGHPAG</sequence>
<dbReference type="SMART" id="SM00382">
    <property type="entry name" value="AAA"/>
    <property type="match status" value="1"/>
</dbReference>
<dbReference type="InterPro" id="IPR027417">
    <property type="entry name" value="P-loop_NTPase"/>
</dbReference>
<dbReference type="InterPro" id="IPR050053">
    <property type="entry name" value="ATPase_alpha/beta_chains"/>
</dbReference>
<dbReference type="Proteomes" id="UP000019063">
    <property type="component" value="Unassembled WGS sequence"/>
</dbReference>
<organism evidence="9 10">
    <name type="scientific">Roseivivax marinus</name>
    <dbReference type="NCBI Taxonomy" id="1379903"/>
    <lineage>
        <taxon>Bacteria</taxon>
        <taxon>Pseudomonadati</taxon>
        <taxon>Pseudomonadota</taxon>
        <taxon>Alphaproteobacteria</taxon>
        <taxon>Rhodobacterales</taxon>
        <taxon>Roseobacteraceae</taxon>
        <taxon>Roseivivax</taxon>
    </lineage>
</organism>
<dbReference type="GO" id="GO:0005524">
    <property type="term" value="F:ATP binding"/>
    <property type="evidence" value="ECO:0007669"/>
    <property type="project" value="UniProtKB-KW"/>
</dbReference>
<keyword evidence="2" id="KW-0813">Transport</keyword>
<dbReference type="InterPro" id="IPR005714">
    <property type="entry name" value="ATPase_T3SS_FliI/YscN"/>
</dbReference>
<evidence type="ECO:0000256" key="6">
    <source>
        <dbReference type="ARBA" id="ARBA00022927"/>
    </source>
</evidence>